<protein>
    <recommendedName>
        <fullName evidence="10">TAFH domain-containing protein</fullName>
    </recommendedName>
</protein>
<name>A0A9D3RMA0_ANGAN</name>
<dbReference type="Pfam" id="PF07531">
    <property type="entry name" value="TAFH"/>
    <property type="match status" value="1"/>
</dbReference>
<dbReference type="Pfam" id="PF10584">
    <property type="entry name" value="Proteasome_A_N"/>
    <property type="match status" value="1"/>
</dbReference>
<dbReference type="Gene3D" id="1.10.20.10">
    <property type="entry name" value="Histone, subunit A"/>
    <property type="match status" value="1"/>
</dbReference>
<dbReference type="Pfam" id="PF00227">
    <property type="entry name" value="Proteasome"/>
    <property type="match status" value="1"/>
</dbReference>
<dbReference type="Gene3D" id="3.60.20.10">
    <property type="entry name" value="Glutamine Phosphoribosylpyrophosphate, subunit 1, domain 1"/>
    <property type="match status" value="1"/>
</dbReference>
<dbReference type="InterPro" id="IPR037249">
    <property type="entry name" value="TAFH/NHR1_dom_sf"/>
</dbReference>
<dbReference type="GO" id="GO:0006367">
    <property type="term" value="P:transcription initiation at RNA polymerase II promoter"/>
    <property type="evidence" value="ECO:0007669"/>
    <property type="project" value="TreeGrafter"/>
</dbReference>
<dbReference type="SUPFAM" id="SSF158553">
    <property type="entry name" value="TAFH domain-like"/>
    <property type="match status" value="1"/>
</dbReference>
<dbReference type="CDD" id="cd03755">
    <property type="entry name" value="proteasome_alpha_type_7"/>
    <property type="match status" value="1"/>
</dbReference>
<keyword evidence="5" id="KW-0805">Transcription regulation</keyword>
<feature type="region of interest" description="Disordered" evidence="9">
    <location>
        <begin position="655"/>
        <end position="676"/>
    </location>
</feature>
<evidence type="ECO:0000256" key="5">
    <source>
        <dbReference type="ARBA" id="ARBA00023015"/>
    </source>
</evidence>
<evidence type="ECO:0000256" key="9">
    <source>
        <dbReference type="SAM" id="MobiDB-lite"/>
    </source>
</evidence>
<evidence type="ECO:0000256" key="7">
    <source>
        <dbReference type="ARBA" id="ARBA00023242"/>
    </source>
</evidence>
<dbReference type="PROSITE" id="PS51475">
    <property type="entry name" value="PROTEASOME_ALPHA_2"/>
    <property type="match status" value="1"/>
</dbReference>
<dbReference type="SMART" id="SM00549">
    <property type="entry name" value="TAFH"/>
    <property type="match status" value="1"/>
</dbReference>
<dbReference type="PANTHER" id="PTHR15138:SF18">
    <property type="entry name" value="TATA-BOX BINDING PROTEIN ASSOCIATED FACTOR 4"/>
    <property type="match status" value="1"/>
</dbReference>
<accession>A0A9D3RMA0</accession>
<dbReference type="FunFam" id="1.10.20.10:FF:000015">
    <property type="entry name" value="Transcription initiation factor TFIID subunit 4B"/>
    <property type="match status" value="1"/>
</dbReference>
<keyword evidence="4 8" id="KW-0647">Proteasome</keyword>
<dbReference type="GO" id="GO:0005669">
    <property type="term" value="C:transcription factor TFIID complex"/>
    <property type="evidence" value="ECO:0007669"/>
    <property type="project" value="InterPro"/>
</dbReference>
<keyword evidence="3" id="KW-0597">Phosphoprotein</keyword>
<feature type="compositionally biased region" description="Low complexity" evidence="9">
    <location>
        <begin position="753"/>
        <end position="762"/>
    </location>
</feature>
<evidence type="ECO:0000256" key="4">
    <source>
        <dbReference type="ARBA" id="ARBA00022942"/>
    </source>
</evidence>
<feature type="region of interest" description="Disordered" evidence="9">
    <location>
        <begin position="741"/>
        <end position="762"/>
    </location>
</feature>
<feature type="domain" description="TAFH" evidence="10">
    <location>
        <begin position="767"/>
        <end position="864"/>
    </location>
</feature>
<dbReference type="InterPro" id="IPR045144">
    <property type="entry name" value="TAF4"/>
</dbReference>
<comment type="similarity">
    <text evidence="2">Belongs to the TAF4 family.</text>
</comment>
<dbReference type="EMBL" id="JAFIRN010000014">
    <property type="protein sequence ID" value="KAG5835678.1"/>
    <property type="molecule type" value="Genomic_DNA"/>
</dbReference>
<dbReference type="AlphaFoldDB" id="A0A9D3RMA0"/>
<dbReference type="Pfam" id="PF05236">
    <property type="entry name" value="TAF4"/>
    <property type="match status" value="1"/>
</dbReference>
<proteinExistence type="inferred from homology"/>
<dbReference type="GO" id="GO:0003677">
    <property type="term" value="F:DNA binding"/>
    <property type="evidence" value="ECO:0007669"/>
    <property type="project" value="TreeGrafter"/>
</dbReference>
<organism evidence="11 12">
    <name type="scientific">Anguilla anguilla</name>
    <name type="common">European freshwater eel</name>
    <name type="synonym">Muraena anguilla</name>
    <dbReference type="NCBI Taxonomy" id="7936"/>
    <lineage>
        <taxon>Eukaryota</taxon>
        <taxon>Metazoa</taxon>
        <taxon>Chordata</taxon>
        <taxon>Craniata</taxon>
        <taxon>Vertebrata</taxon>
        <taxon>Euteleostomi</taxon>
        <taxon>Actinopterygii</taxon>
        <taxon>Neopterygii</taxon>
        <taxon>Teleostei</taxon>
        <taxon>Anguilliformes</taxon>
        <taxon>Anguillidae</taxon>
        <taxon>Anguilla</taxon>
    </lineage>
</organism>
<feature type="region of interest" description="Disordered" evidence="9">
    <location>
        <begin position="1186"/>
        <end position="1226"/>
    </location>
</feature>
<dbReference type="PROSITE" id="PS51119">
    <property type="entry name" value="TAFH"/>
    <property type="match status" value="1"/>
</dbReference>
<dbReference type="CDD" id="cd08045">
    <property type="entry name" value="HFD_TAF4"/>
    <property type="match status" value="1"/>
</dbReference>
<dbReference type="GO" id="GO:0006357">
    <property type="term" value="P:regulation of transcription by RNA polymerase II"/>
    <property type="evidence" value="ECO:0007669"/>
    <property type="project" value="UniProtKB-ARBA"/>
</dbReference>
<dbReference type="InterPro" id="IPR029055">
    <property type="entry name" value="Ntn_hydrolases_N"/>
</dbReference>
<evidence type="ECO:0000256" key="6">
    <source>
        <dbReference type="ARBA" id="ARBA00023163"/>
    </source>
</evidence>
<sequence>MSYDRAITVFSPDGHLFQVEYAQEAVKKGSTSVGVRGKNIVVVGVEKKSVAKLQDDRTVRKICALDDHVFMAFAGLTADARIVINRARVECQSHRLTVEDPVTVEYITRYISSMKQRYTQSNGRRPFGISSLIVGFDFDGTPQLYQTDPSGTYHAWKANAIGRSAKTVREFLEKNYKEDDMESDTDTIKLVIRALLEVVQSGSKNIELAIMKRNEPLKILDQEEIEKVMMAAGSDLLDEVFFNTEVDEKVVSDIVGSLESELAGSGHGNPEARVQTVRNHVVSPVVGGNTNVQESKMGLAQEVAKAGAGVQGGVINNTRSQSSAMDATTTGIAPAASLEATPGLSQGKSAAVSAMVTAVSNHAVSKGKIGTSAVQTLNGSNVMNSHTSGSVPDFTATQVSSSCSGSSSSVGNNNAAPALTVVNNGPGSVVKGNVNVLPSTSSTVIQASFVNAQNVTSTVISSQASGLSSGPTVTLVRPPMQTAGSNAAQNGNNTVNVTNLPAPGTSAMPLQTTVLNSNQATVSVSASVTSKAESPKTIIQTTPPAVTPGVVPSAGNLTLAQPIGSNLQAVTPGSGAIGKSPVLQNVTRTSTPATVATSPGGIRAIAPQVLAPRLPQTPQNQPNIQNIQLPPGMVLVRSDSGQLLMIHQQTLAQMQAQSQSQSAMAPRPATPTSTPPVQITSVQAPGTPIMARQVTPTTIIKQATPTQNSVQATTTLQRPPVLQNPIMLGGAATPASIGTPTPVQPGAAQRAVTGSTGTATPTTTETLENVKKCKNFLSTLIKLASSGKQSSETAANVKELVKSLLEGKMEAEDFTSRLYRELNSSPQPYLVPFLKRSLPALRQLTPDSTAFIQQSQLQQPSAQPSTTTLTTVVLSSPAQRLAGKASGPAPVTVTSTLHQPVISLAQPGQAKSGQPTPLVLHQSQQPGAMVRPPQVTLAQTPMVTLRQPQSRIMLGQAQMQVKQLQTVPLVKQGLLPGAKASPVGTSLITAAQRNKLKEAGGGSFRDDDDINDVASMAGVNLSEESARILATNSELVGTVTRSCKDEAFLYTSILHRRILDIGKKYGITELGPEVVNLVSHAAQQRLQSLLEKVSQIAQQKNVSFKEDGRYEQVTDVRAQLKFFEQLDQMEKQRKEEQEREILMKAAKSRSRQEDPEQLRLKQKAKEMQQQELAQMRQRDANLTALAAIGPRKKRKMDSPGSGAGAEVSGSSLSAAGSSSSGGSRQFARQRITRVNLRDLLFCMENERETSRSHLLYRAFLK</sequence>
<dbReference type="PROSITE" id="PS00388">
    <property type="entry name" value="PROTEASOME_ALPHA_1"/>
    <property type="match status" value="1"/>
</dbReference>
<evidence type="ECO:0000313" key="11">
    <source>
        <dbReference type="EMBL" id="KAG5835678.1"/>
    </source>
</evidence>
<comment type="caution">
    <text evidence="11">The sequence shown here is derived from an EMBL/GenBank/DDBJ whole genome shotgun (WGS) entry which is preliminary data.</text>
</comment>
<dbReference type="GO" id="GO:0019773">
    <property type="term" value="C:proteasome core complex, alpha-subunit complex"/>
    <property type="evidence" value="ECO:0007669"/>
    <property type="project" value="UniProtKB-UniRule"/>
</dbReference>
<dbReference type="InterPro" id="IPR009072">
    <property type="entry name" value="Histone-fold"/>
</dbReference>
<dbReference type="GO" id="GO:0006511">
    <property type="term" value="P:ubiquitin-dependent protein catabolic process"/>
    <property type="evidence" value="ECO:0007669"/>
    <property type="project" value="InterPro"/>
</dbReference>
<evidence type="ECO:0000259" key="10">
    <source>
        <dbReference type="PROSITE" id="PS51119"/>
    </source>
</evidence>
<comment type="subcellular location">
    <subcellularLocation>
        <location evidence="1">Nucleus</location>
    </subcellularLocation>
</comment>
<dbReference type="PANTHER" id="PTHR15138">
    <property type="entry name" value="TRANSCRIPTION INITIATION FACTOR TFIID SUBUNIT 4"/>
    <property type="match status" value="1"/>
</dbReference>
<dbReference type="SUPFAM" id="SSF47113">
    <property type="entry name" value="Histone-fold"/>
    <property type="match status" value="1"/>
</dbReference>
<dbReference type="SMART" id="SM00948">
    <property type="entry name" value="Proteasome_A_N"/>
    <property type="match status" value="1"/>
</dbReference>
<reference evidence="11" key="1">
    <citation type="submission" date="2021-01" db="EMBL/GenBank/DDBJ databases">
        <title>A chromosome-scale assembly of European eel, Anguilla anguilla.</title>
        <authorList>
            <person name="Henkel C."/>
            <person name="Jong-Raadsen S.A."/>
            <person name="Dufour S."/>
            <person name="Weltzien F.-A."/>
            <person name="Palstra A.P."/>
            <person name="Pelster B."/>
            <person name="Spaink H.P."/>
            <person name="Van Den Thillart G.E."/>
            <person name="Jansen H."/>
            <person name="Zahm M."/>
            <person name="Klopp C."/>
            <person name="Cedric C."/>
            <person name="Louis A."/>
            <person name="Berthelot C."/>
            <person name="Parey E."/>
            <person name="Roest Crollius H."/>
            <person name="Montfort J."/>
            <person name="Robinson-Rechavi M."/>
            <person name="Bucao C."/>
            <person name="Bouchez O."/>
            <person name="Gislard M."/>
            <person name="Lluch J."/>
            <person name="Milhes M."/>
            <person name="Lampietro C."/>
            <person name="Lopez Roques C."/>
            <person name="Donnadieu C."/>
            <person name="Braasch I."/>
            <person name="Desvignes T."/>
            <person name="Postlethwait J."/>
            <person name="Bobe J."/>
            <person name="Guiguen Y."/>
            <person name="Dirks R."/>
        </authorList>
    </citation>
    <scope>NUCLEOTIDE SEQUENCE</scope>
    <source>
        <strain evidence="11">Tag_6206</strain>
        <tissue evidence="11">Liver</tissue>
    </source>
</reference>
<dbReference type="GO" id="GO:0046982">
    <property type="term" value="F:protein heterodimerization activity"/>
    <property type="evidence" value="ECO:0007669"/>
    <property type="project" value="InterPro"/>
</dbReference>
<dbReference type="InterPro" id="IPR023332">
    <property type="entry name" value="Proteasome_alpha-type"/>
</dbReference>
<dbReference type="InterPro" id="IPR007900">
    <property type="entry name" value="TAF4_C"/>
</dbReference>
<dbReference type="Gene3D" id="1.20.120.1110">
    <property type="entry name" value="TAFH/NHR1 domain"/>
    <property type="match status" value="1"/>
</dbReference>
<dbReference type="FunFam" id="3.60.20.10:FF:000018">
    <property type="entry name" value="Proteasome subunit alpha type"/>
    <property type="match status" value="1"/>
</dbReference>
<evidence type="ECO:0000256" key="8">
    <source>
        <dbReference type="PROSITE-ProRule" id="PRU00808"/>
    </source>
</evidence>
<keyword evidence="7" id="KW-0539">Nucleus</keyword>
<dbReference type="SUPFAM" id="SSF56235">
    <property type="entry name" value="N-terminal nucleophile aminohydrolases (Ntn hydrolases)"/>
    <property type="match status" value="1"/>
</dbReference>
<feature type="compositionally biased region" description="Low complexity" evidence="9">
    <location>
        <begin position="1198"/>
        <end position="1223"/>
    </location>
</feature>
<evidence type="ECO:0000256" key="3">
    <source>
        <dbReference type="ARBA" id="ARBA00022553"/>
    </source>
</evidence>
<dbReference type="FunFam" id="1.20.120.1110:FF:000002">
    <property type="entry name" value="Transcription initiation factor TFIID subunit 4B"/>
    <property type="match status" value="1"/>
</dbReference>
<dbReference type="NCBIfam" id="NF003075">
    <property type="entry name" value="PRK03996.1"/>
    <property type="match status" value="1"/>
</dbReference>
<evidence type="ECO:0000256" key="2">
    <source>
        <dbReference type="ARBA" id="ARBA00006178"/>
    </source>
</evidence>
<keyword evidence="6" id="KW-0804">Transcription</keyword>
<gene>
    <name evidence="11" type="ORF">ANANG_G00246560</name>
</gene>
<dbReference type="InterPro" id="IPR003894">
    <property type="entry name" value="TAFH_NHR1"/>
</dbReference>
<dbReference type="GO" id="GO:0016251">
    <property type="term" value="F:RNA polymerase II general transcription initiation factor activity"/>
    <property type="evidence" value="ECO:0007669"/>
    <property type="project" value="TreeGrafter"/>
</dbReference>
<dbReference type="InterPro" id="IPR001353">
    <property type="entry name" value="Proteasome_sua/b"/>
</dbReference>
<dbReference type="Proteomes" id="UP001044222">
    <property type="component" value="Chromosome 14"/>
</dbReference>
<evidence type="ECO:0000313" key="12">
    <source>
        <dbReference type="Proteomes" id="UP001044222"/>
    </source>
</evidence>
<dbReference type="GO" id="GO:0005829">
    <property type="term" value="C:cytosol"/>
    <property type="evidence" value="ECO:0007669"/>
    <property type="project" value="UniProtKB-ARBA"/>
</dbReference>
<evidence type="ECO:0000256" key="1">
    <source>
        <dbReference type="ARBA" id="ARBA00004123"/>
    </source>
</evidence>
<feature type="region of interest" description="Disordered" evidence="9">
    <location>
        <begin position="1144"/>
        <end position="1170"/>
    </location>
</feature>
<feature type="compositionally biased region" description="Basic and acidic residues" evidence="9">
    <location>
        <begin position="1150"/>
        <end position="1168"/>
    </location>
</feature>
<dbReference type="InterPro" id="IPR000426">
    <property type="entry name" value="Proteasome_asu_N"/>
</dbReference>
<keyword evidence="12" id="KW-1185">Reference proteome</keyword>
<comment type="similarity">
    <text evidence="8">Belongs to the peptidase T1A family.</text>
</comment>